<comment type="caution">
    <text evidence="1">The sequence shown here is derived from an EMBL/GenBank/DDBJ whole genome shotgun (WGS) entry which is preliminary data.</text>
</comment>
<dbReference type="Proteomes" id="UP000585696">
    <property type="component" value="Unassembled WGS sequence"/>
</dbReference>
<dbReference type="AlphaFoldDB" id="A0A842G5W0"/>
<dbReference type="EMBL" id="JAARZS010000065">
    <property type="protein sequence ID" value="MBC2285864.1"/>
    <property type="molecule type" value="Genomic_DNA"/>
</dbReference>
<evidence type="ECO:0000313" key="2">
    <source>
        <dbReference type="Proteomes" id="UP000585696"/>
    </source>
</evidence>
<gene>
    <name evidence="1" type="ORF">HCB69_15925</name>
</gene>
<organism evidence="1 2">
    <name type="scientific">Listeria booriae</name>
    <dbReference type="NCBI Taxonomy" id="1552123"/>
    <lineage>
        <taxon>Bacteria</taxon>
        <taxon>Bacillati</taxon>
        <taxon>Bacillota</taxon>
        <taxon>Bacilli</taxon>
        <taxon>Bacillales</taxon>
        <taxon>Listeriaceae</taxon>
        <taxon>Listeria</taxon>
    </lineage>
</organism>
<name>A0A842G5W0_9LIST</name>
<protein>
    <recommendedName>
        <fullName evidence="3">DUF771 domain-containing protein</fullName>
    </recommendedName>
</protein>
<accession>A0A842G5W0</accession>
<dbReference type="RefSeq" id="WP_185655464.1">
    <property type="nucleotide sequence ID" value="NZ_JAARZS010000065.1"/>
</dbReference>
<evidence type="ECO:0008006" key="3">
    <source>
        <dbReference type="Google" id="ProtNLM"/>
    </source>
</evidence>
<proteinExistence type="predicted"/>
<reference evidence="1 2" key="1">
    <citation type="submission" date="2020-03" db="EMBL/GenBank/DDBJ databases">
        <title>Soil Listeria distribution.</title>
        <authorList>
            <person name="Liao J."/>
            <person name="Wiedmann M."/>
        </authorList>
    </citation>
    <scope>NUCLEOTIDE SEQUENCE [LARGE SCALE GENOMIC DNA]</scope>
    <source>
        <strain evidence="1 2">FSL L7-0054</strain>
    </source>
</reference>
<evidence type="ECO:0000313" key="1">
    <source>
        <dbReference type="EMBL" id="MBC2285864.1"/>
    </source>
</evidence>
<sequence length="101" mass="11770">MSLINVNEDAARELYKEAIKEYLEEQGHIGSLWKMERMILECGGFGSKWIVGHICKHPYVIRNKLAIKSGKEWIFKAQGIIEFLDLYFPDLGKNNEVIERK</sequence>